<evidence type="ECO:0000259" key="3">
    <source>
        <dbReference type="PROSITE" id="PS50853"/>
    </source>
</evidence>
<keyword evidence="5" id="KW-1185">Reference proteome</keyword>
<accession>A0A1I7GJI9</accession>
<dbReference type="InterPro" id="IPR036116">
    <property type="entry name" value="FN3_sf"/>
</dbReference>
<name>A0A1I7GJI9_9FLAO</name>
<dbReference type="RefSeq" id="WP_093024678.1">
    <property type="nucleotide sequence ID" value="NZ_FPBK01000005.1"/>
</dbReference>
<dbReference type="InterPro" id="IPR056600">
    <property type="entry name" value="GBD_T9SS_assoc"/>
</dbReference>
<evidence type="ECO:0000256" key="1">
    <source>
        <dbReference type="ARBA" id="ARBA00022737"/>
    </source>
</evidence>
<dbReference type="STRING" id="1224947.SAMN05216480_1052"/>
<dbReference type="Pfam" id="PF13585">
    <property type="entry name" value="CHU_C"/>
    <property type="match status" value="1"/>
</dbReference>
<dbReference type="AlphaFoldDB" id="A0A1I7GJI9"/>
<sequence>MKKLLLLFSLLAVSLLHSQEYEVLSVSSGYNEDVIANGSASASTVTTTGVDDANWAYMSTDYVSPSDGAAAATAIPADGLVSNGDVDFEFGDFSENNSLRIQTSNSSGTLSFSNQVNATNLYFLVTSGSGASTVSAEVLFTDGTSQTFTGLSVADWYNGGSPVLQGLGRVRRNDDNIELNSTNPRIYQLSVALATENQTKLVSGVEFTKTSAGTSVFNVFAASAQILPECPAPTNIASSNVGTESATLSWDAPSVTPSSYEYYYSTSNVDPDDTTTVSGTTTDTSVVIDGLSATTSYYFWVRSACGTDTTSSWTGPYSFDTEMCPVDEQCTYTFYLSDSYGDGWNGNTLNVIQNGVTVADVTLPVGEEAGIQEVTLCDGVPFSIYWTGGSWSYEVSFNIVSNYTGEQILSVPTYSTSLVGTTIYTGYSVCSVLSCPQPTDLSADEITAYTAELSWTEAGSATQWEVIVLPAGSDFPAEDAEGVVTEDNDPYLIEELDSYTEYEYYVKALCGAGDESFWSGPYEFMTEVSCPQPVNIVVSDVVYDAATATWEAGAEETTWEVAIMESGAGEPTSWITVSDNPTYTFDDLDGLTDYVVYVRAYCEEDDQSFWSLSATFETPISNDECNNPIEVPVNATEDCTQVTTVSFEGATVSGETSECADNNSGDIWYSFVALGTTHEIEMINPTPLATTTVYDDVVLTLYDGTCGDLTMIYCTSVNNILATDLEPGSTYLLRIIDNTTAVNNTGFDLCINTPELPANQDSFACSIRTINSDFEVPDISGVYPPVLDENMIQGWRTTAADGQIEVWPTPNFEDVPGYSGDQFIELNANLEGGVYQDYETPAATTFTYSFAHRARRSGGLDVCRILSGSPDDDLADYTVVGTFSADNTSWVVNTGTFTTPDDQPVTRFIFEAVSTVTNDNSVGNFLDAVSFIADNSITVDNPMTIDCDDIDVAITAAGGGSWSVVDGNPSETVIADPDSNSTTISGFTLPGTYYYEWNGTYCSSTLEIVYDIYVVEFNYDATEVCYDGEDFVPTLADGFTMGGTFTSTEGLVLDATTGEINTGESTPGTYTVTYTVDTGGVATTCDTEYSVDVTIFPPVEMAIVGGCSGVAYMLTATPLNENEDLTGVTYDWSGPNGFTGDTQEVQAIYEGDYTVVVTSANGCSYESSLSVESTYCAIPQGISPQGDQYNQDFDLTGLNVSKLEIFNRLGKKVYTQTNYTDQWHGQTDEGEILPVGTYFYVLYFSDGKDTKTGWVYINY</sequence>
<dbReference type="CDD" id="cd00063">
    <property type="entry name" value="FN3"/>
    <property type="match status" value="2"/>
</dbReference>
<protein>
    <submittedName>
        <fullName evidence="4">Gliding motility-associated C-terminal domain-containing protein</fullName>
    </submittedName>
</protein>
<evidence type="ECO:0000313" key="4">
    <source>
        <dbReference type="EMBL" id="SFU48608.1"/>
    </source>
</evidence>
<dbReference type="EMBL" id="FPBK01000005">
    <property type="protein sequence ID" value="SFU48608.1"/>
    <property type="molecule type" value="Genomic_DNA"/>
</dbReference>
<dbReference type="InterPro" id="IPR050991">
    <property type="entry name" value="ECM_Regulatory_Proteins"/>
</dbReference>
<evidence type="ECO:0000256" key="2">
    <source>
        <dbReference type="SAM" id="SignalP"/>
    </source>
</evidence>
<feature type="domain" description="Fibronectin type-III" evidence="3">
    <location>
        <begin position="437"/>
        <end position="529"/>
    </location>
</feature>
<dbReference type="Pfam" id="PF23759">
    <property type="entry name" value="GBD_T9SS_assoc"/>
    <property type="match status" value="1"/>
</dbReference>
<dbReference type="Gene3D" id="2.60.40.10">
    <property type="entry name" value="Immunoglobulins"/>
    <property type="match status" value="4"/>
</dbReference>
<proteinExistence type="predicted"/>
<gene>
    <name evidence="4" type="ORF">SAMN05216480_1052</name>
</gene>
<dbReference type="Pfam" id="PF00041">
    <property type="entry name" value="fn3"/>
    <property type="match status" value="2"/>
</dbReference>
<keyword evidence="2" id="KW-0732">Signal</keyword>
<feature type="domain" description="Fibronectin type-III" evidence="3">
    <location>
        <begin position="232"/>
        <end position="324"/>
    </location>
</feature>
<dbReference type="SMART" id="SM00060">
    <property type="entry name" value="FN3"/>
    <property type="match status" value="3"/>
</dbReference>
<feature type="signal peptide" evidence="2">
    <location>
        <begin position="1"/>
        <end position="18"/>
    </location>
</feature>
<keyword evidence="1" id="KW-0677">Repeat</keyword>
<evidence type="ECO:0000313" key="5">
    <source>
        <dbReference type="Proteomes" id="UP000199138"/>
    </source>
</evidence>
<feature type="domain" description="Fibronectin type-III" evidence="3">
    <location>
        <begin position="532"/>
        <end position="621"/>
    </location>
</feature>
<organism evidence="4 5">
    <name type="scientific">Pustulibacterium marinum</name>
    <dbReference type="NCBI Taxonomy" id="1224947"/>
    <lineage>
        <taxon>Bacteria</taxon>
        <taxon>Pseudomonadati</taxon>
        <taxon>Bacteroidota</taxon>
        <taxon>Flavobacteriia</taxon>
        <taxon>Flavobacteriales</taxon>
        <taxon>Flavobacteriaceae</taxon>
        <taxon>Pustulibacterium</taxon>
    </lineage>
</organism>
<dbReference type="PANTHER" id="PTHR46708">
    <property type="entry name" value="TENASCIN"/>
    <property type="match status" value="1"/>
</dbReference>
<dbReference type="SUPFAM" id="SSF49265">
    <property type="entry name" value="Fibronectin type III"/>
    <property type="match status" value="2"/>
</dbReference>
<dbReference type="InterPro" id="IPR013783">
    <property type="entry name" value="Ig-like_fold"/>
</dbReference>
<dbReference type="Proteomes" id="UP000199138">
    <property type="component" value="Unassembled WGS sequence"/>
</dbReference>
<reference evidence="5" key="1">
    <citation type="submission" date="2016-10" db="EMBL/GenBank/DDBJ databases">
        <authorList>
            <person name="Varghese N."/>
            <person name="Submissions S."/>
        </authorList>
    </citation>
    <scope>NUCLEOTIDE SEQUENCE [LARGE SCALE GENOMIC DNA]</scope>
    <source>
        <strain evidence="5">CGMCC 1.12333</strain>
    </source>
</reference>
<dbReference type="OrthoDB" id="608579at2"/>
<feature type="chain" id="PRO_5011774315" evidence="2">
    <location>
        <begin position="19"/>
        <end position="1259"/>
    </location>
</feature>
<dbReference type="PROSITE" id="PS50853">
    <property type="entry name" value="FN3"/>
    <property type="match status" value="3"/>
</dbReference>
<dbReference type="InterPro" id="IPR003961">
    <property type="entry name" value="FN3_dom"/>
</dbReference>
<dbReference type="PANTHER" id="PTHR46708:SF2">
    <property type="entry name" value="FIBRONECTIN TYPE-III DOMAIN-CONTAINING PROTEIN"/>
    <property type="match status" value="1"/>
</dbReference>